<gene>
    <name evidence="2" type="ORF">E1301_Tti017157</name>
</gene>
<evidence type="ECO:0000313" key="2">
    <source>
        <dbReference type="EMBL" id="KAA0721860.1"/>
    </source>
</evidence>
<name>A0A5A9PIF3_9TELE</name>
<evidence type="ECO:0000256" key="1">
    <source>
        <dbReference type="SAM" id="MobiDB-lite"/>
    </source>
</evidence>
<dbReference type="Proteomes" id="UP000324632">
    <property type="component" value="Chromosome 4"/>
</dbReference>
<organism evidence="2 3">
    <name type="scientific">Triplophysa tibetana</name>
    <dbReference type="NCBI Taxonomy" id="1572043"/>
    <lineage>
        <taxon>Eukaryota</taxon>
        <taxon>Metazoa</taxon>
        <taxon>Chordata</taxon>
        <taxon>Craniata</taxon>
        <taxon>Vertebrata</taxon>
        <taxon>Euteleostomi</taxon>
        <taxon>Actinopterygii</taxon>
        <taxon>Neopterygii</taxon>
        <taxon>Teleostei</taxon>
        <taxon>Ostariophysi</taxon>
        <taxon>Cypriniformes</taxon>
        <taxon>Nemacheilidae</taxon>
        <taxon>Triplophysa</taxon>
    </lineage>
</organism>
<reference evidence="2 3" key="1">
    <citation type="journal article" date="2019" name="Mol. Ecol. Resour.">
        <title>Chromosome-level genome assembly of Triplophysa tibetana, a fish adapted to the harsh high-altitude environment of the Tibetan Plateau.</title>
        <authorList>
            <person name="Yang X."/>
            <person name="Liu H."/>
            <person name="Ma Z."/>
            <person name="Zou Y."/>
            <person name="Zou M."/>
            <person name="Mao Y."/>
            <person name="Li X."/>
            <person name="Wang H."/>
            <person name="Chen T."/>
            <person name="Wang W."/>
            <person name="Yang R."/>
        </authorList>
    </citation>
    <scope>NUCLEOTIDE SEQUENCE [LARGE SCALE GENOMIC DNA]</scope>
    <source>
        <strain evidence="2">TTIB1903HZAU</strain>
        <tissue evidence="2">Muscle</tissue>
    </source>
</reference>
<evidence type="ECO:0000313" key="3">
    <source>
        <dbReference type="Proteomes" id="UP000324632"/>
    </source>
</evidence>
<protein>
    <submittedName>
        <fullName evidence="2">Uncharacterized protein</fullName>
    </submittedName>
</protein>
<feature type="region of interest" description="Disordered" evidence="1">
    <location>
        <begin position="8"/>
        <end position="29"/>
    </location>
</feature>
<proteinExistence type="predicted"/>
<dbReference type="AlphaFoldDB" id="A0A5A9PIF3"/>
<accession>A0A5A9PIF3</accession>
<keyword evidence="3" id="KW-1185">Reference proteome</keyword>
<dbReference type="EMBL" id="SOYY01000004">
    <property type="protein sequence ID" value="KAA0721860.1"/>
    <property type="molecule type" value="Genomic_DNA"/>
</dbReference>
<comment type="caution">
    <text evidence="2">The sequence shown here is derived from an EMBL/GenBank/DDBJ whole genome shotgun (WGS) entry which is preliminary data.</text>
</comment>
<sequence length="117" mass="12846">MASAQFQETLVQDAPVQMDSSSSHTGLNVEMKADGNATLNAPVLTNNNILGTVNINYISNPADIPFRQAAQQTELYELYCSNPHHALPPNQRRGQLKPDLKIFKLKAGFTMPQHALS</sequence>